<organism evidence="1 2">
    <name type="scientific">Adineta steineri</name>
    <dbReference type="NCBI Taxonomy" id="433720"/>
    <lineage>
        <taxon>Eukaryota</taxon>
        <taxon>Metazoa</taxon>
        <taxon>Spiralia</taxon>
        <taxon>Gnathifera</taxon>
        <taxon>Rotifera</taxon>
        <taxon>Eurotatoria</taxon>
        <taxon>Bdelloidea</taxon>
        <taxon>Adinetida</taxon>
        <taxon>Adinetidae</taxon>
        <taxon>Adineta</taxon>
    </lineage>
</organism>
<dbReference type="InterPro" id="IPR050566">
    <property type="entry name" value="Deoxyribonucleoside_kinase"/>
</dbReference>
<protein>
    <submittedName>
        <fullName evidence="1">Uncharacterized protein</fullName>
    </submittedName>
</protein>
<dbReference type="PANTHER" id="PTHR10513">
    <property type="entry name" value="DEOXYNUCLEOSIDE KINASE"/>
    <property type="match status" value="1"/>
</dbReference>
<evidence type="ECO:0000313" key="2">
    <source>
        <dbReference type="Proteomes" id="UP000663891"/>
    </source>
</evidence>
<dbReference type="AlphaFoldDB" id="A0A815BKW0"/>
<name>A0A815BKW0_9BILA</name>
<dbReference type="GO" id="GO:0005739">
    <property type="term" value="C:mitochondrion"/>
    <property type="evidence" value="ECO:0007669"/>
    <property type="project" value="GOC"/>
</dbReference>
<dbReference type="InterPro" id="IPR027417">
    <property type="entry name" value="P-loop_NTPase"/>
</dbReference>
<proteinExistence type="predicted"/>
<dbReference type="Proteomes" id="UP000663891">
    <property type="component" value="Unassembled WGS sequence"/>
</dbReference>
<reference evidence="1" key="1">
    <citation type="submission" date="2021-02" db="EMBL/GenBank/DDBJ databases">
        <authorList>
            <person name="Nowell W R."/>
        </authorList>
    </citation>
    <scope>NUCLEOTIDE SEQUENCE</scope>
</reference>
<dbReference type="GO" id="GO:0006120">
    <property type="term" value="P:mitochondrial electron transport, NADH to ubiquinone"/>
    <property type="evidence" value="ECO:0007669"/>
    <property type="project" value="TreeGrafter"/>
</dbReference>
<comment type="caution">
    <text evidence="1">The sequence shown here is derived from an EMBL/GenBank/DDBJ whole genome shotgun (WGS) entry which is preliminary data.</text>
</comment>
<gene>
    <name evidence="1" type="ORF">VCS650_LOCUS29301</name>
</gene>
<dbReference type="Gene3D" id="3.40.50.300">
    <property type="entry name" value="P-loop containing nucleotide triphosphate hydrolases"/>
    <property type="match status" value="1"/>
</dbReference>
<evidence type="ECO:0000313" key="1">
    <source>
        <dbReference type="EMBL" id="CAF1268866.1"/>
    </source>
</evidence>
<dbReference type="SUPFAM" id="SSF52540">
    <property type="entry name" value="P-loop containing nucleoside triphosphate hydrolases"/>
    <property type="match status" value="1"/>
</dbReference>
<sequence length="454" mass="54415">MSSGVAASLRRIFLANKQQGLVIVSTCSIPQNHRTFSMQYKDTEKAAHPFDYVNKNYNYFRHYYLGGHYTLANIHDNTLFFHVESNFGVRRSDFVKRLADHIGFLSVPKPDLDHYFRHYYLGGHYTLANIHDNTLFFHVESNFGVRRSDFVKRLADHIGFLSVPKPDLDRMHFVDETGTVNTREFHNDYCLPRDHMPSPAEWHLNPNAHASVRLLRPLLQTMSYQLRMGLSHMFSTGQGIVMDRSYWSYYAILNILRDFGYVSQDSYDFLLEYKVSIDYSLKMPRLIIFIDKDPHAIWEDIQKNGKDYQKGSKVYSLELLQAMDRMYKEEWLPRMSTYCHILQYNENEIKTLDDVVFDIEQLNFDDTNKFPDWRLTVDVELERFRAQLQDEHFWTRMFNVNRLLHLSEWWTEPNAQKTQLGLMKYDPRYYWTTNNWDIKPFFQRYQSWTRLPFY</sequence>
<accession>A0A815BKW0</accession>
<dbReference type="EMBL" id="CAJNON010000450">
    <property type="protein sequence ID" value="CAF1268866.1"/>
    <property type="molecule type" value="Genomic_DNA"/>
</dbReference>
<dbReference type="OrthoDB" id="17400at2759"/>
<dbReference type="PANTHER" id="PTHR10513:SF15">
    <property type="entry name" value="NADH DEHYDROGENASE [UBIQUINONE] 1 ALPHA SUBCOMPLEX SUBUNIT 10, MITOCHONDRIAL"/>
    <property type="match status" value="1"/>
</dbReference>